<dbReference type="EMBL" id="JBFOLK010000011">
    <property type="protein sequence ID" value="KAL2476374.1"/>
    <property type="molecule type" value="Genomic_DNA"/>
</dbReference>
<keyword evidence="2" id="KW-0677">Repeat</keyword>
<dbReference type="InterPro" id="IPR050667">
    <property type="entry name" value="PPR-containing_protein"/>
</dbReference>
<evidence type="ECO:0000256" key="2">
    <source>
        <dbReference type="ARBA" id="ARBA00022737"/>
    </source>
</evidence>
<dbReference type="PANTHER" id="PTHR47939">
    <property type="entry name" value="MEMBRANE-ASSOCIATED SALT-INDUCIBLE PROTEIN-LIKE"/>
    <property type="match status" value="1"/>
</dbReference>
<gene>
    <name evidence="4" type="ORF">Adt_37110</name>
</gene>
<comment type="caution">
    <text evidence="4">The sequence shown here is derived from an EMBL/GenBank/DDBJ whole genome shotgun (WGS) entry which is preliminary data.</text>
</comment>
<sequence length="152" mass="17370">MEDRGGDCLPNALTYGYLLKNAKKPEEVDKILERMEKSGCGLLGDTYNLILRMFMDWGDEKRVKDTWNGMERSGLGPDQRSYTIMVHGFYDKGRIEDALSYFTDMVSKGMVAEPRTKLLVDAMNTKLKEGNEVGEMGQMNRNISSKRSNRLR</sequence>
<dbReference type="Pfam" id="PF13812">
    <property type="entry name" value="PPR_3"/>
    <property type="match status" value="1"/>
</dbReference>
<dbReference type="Proteomes" id="UP001604336">
    <property type="component" value="Unassembled WGS sequence"/>
</dbReference>
<dbReference type="AlphaFoldDB" id="A0ABD1QJG9"/>
<feature type="repeat" description="PPR" evidence="3">
    <location>
        <begin position="78"/>
        <end position="112"/>
    </location>
</feature>
<dbReference type="PANTHER" id="PTHR47939:SF1">
    <property type="entry name" value="OS04G0684500 PROTEIN"/>
    <property type="match status" value="1"/>
</dbReference>
<organism evidence="4 5">
    <name type="scientific">Abeliophyllum distichum</name>
    <dbReference type="NCBI Taxonomy" id="126358"/>
    <lineage>
        <taxon>Eukaryota</taxon>
        <taxon>Viridiplantae</taxon>
        <taxon>Streptophyta</taxon>
        <taxon>Embryophyta</taxon>
        <taxon>Tracheophyta</taxon>
        <taxon>Spermatophyta</taxon>
        <taxon>Magnoliopsida</taxon>
        <taxon>eudicotyledons</taxon>
        <taxon>Gunneridae</taxon>
        <taxon>Pentapetalae</taxon>
        <taxon>asterids</taxon>
        <taxon>lamiids</taxon>
        <taxon>Lamiales</taxon>
        <taxon>Oleaceae</taxon>
        <taxon>Forsythieae</taxon>
        <taxon>Abeliophyllum</taxon>
    </lineage>
</organism>
<proteinExistence type="inferred from homology"/>
<protein>
    <submittedName>
        <fullName evidence="4">Pentatricopeptide repeat-containing protein</fullName>
    </submittedName>
</protein>
<evidence type="ECO:0000313" key="4">
    <source>
        <dbReference type="EMBL" id="KAL2476374.1"/>
    </source>
</evidence>
<dbReference type="Gene3D" id="1.25.40.10">
    <property type="entry name" value="Tetratricopeptide repeat domain"/>
    <property type="match status" value="1"/>
</dbReference>
<evidence type="ECO:0000256" key="1">
    <source>
        <dbReference type="ARBA" id="ARBA00007626"/>
    </source>
</evidence>
<dbReference type="InterPro" id="IPR002885">
    <property type="entry name" value="PPR_rpt"/>
</dbReference>
<comment type="similarity">
    <text evidence="1">Belongs to the PPR family. P subfamily.</text>
</comment>
<dbReference type="Pfam" id="PF01535">
    <property type="entry name" value="PPR"/>
    <property type="match status" value="1"/>
</dbReference>
<accession>A0ABD1QJG9</accession>
<keyword evidence="5" id="KW-1185">Reference proteome</keyword>
<reference evidence="5" key="1">
    <citation type="submission" date="2024-07" db="EMBL/GenBank/DDBJ databases">
        <title>Two chromosome-level genome assemblies of Korean endemic species Abeliophyllum distichum and Forsythia ovata (Oleaceae).</title>
        <authorList>
            <person name="Jang H."/>
        </authorList>
    </citation>
    <scope>NUCLEOTIDE SEQUENCE [LARGE SCALE GENOMIC DNA]</scope>
</reference>
<dbReference type="InterPro" id="IPR011990">
    <property type="entry name" value="TPR-like_helical_dom_sf"/>
</dbReference>
<evidence type="ECO:0000313" key="5">
    <source>
        <dbReference type="Proteomes" id="UP001604336"/>
    </source>
</evidence>
<dbReference type="NCBIfam" id="TIGR00756">
    <property type="entry name" value="PPR"/>
    <property type="match status" value="2"/>
</dbReference>
<dbReference type="PROSITE" id="PS51375">
    <property type="entry name" value="PPR"/>
    <property type="match status" value="1"/>
</dbReference>
<name>A0ABD1QJG9_9LAMI</name>
<evidence type="ECO:0000256" key="3">
    <source>
        <dbReference type="PROSITE-ProRule" id="PRU00708"/>
    </source>
</evidence>